<keyword evidence="3" id="KW-1185">Reference proteome</keyword>
<comment type="caution">
    <text evidence="2">The sequence shown here is derived from an EMBL/GenBank/DDBJ whole genome shotgun (WGS) entry which is preliminary data.</text>
</comment>
<feature type="region of interest" description="Disordered" evidence="1">
    <location>
        <begin position="46"/>
        <end position="77"/>
    </location>
</feature>
<evidence type="ECO:0000313" key="3">
    <source>
        <dbReference type="Proteomes" id="UP000634136"/>
    </source>
</evidence>
<gene>
    <name evidence="2" type="ORF">G2W53_029627</name>
</gene>
<proteinExistence type="predicted"/>
<accession>A0A834WC27</accession>
<protein>
    <submittedName>
        <fullName evidence="2">Uncharacterized protein</fullName>
    </submittedName>
</protein>
<name>A0A834WC27_9FABA</name>
<evidence type="ECO:0000313" key="2">
    <source>
        <dbReference type="EMBL" id="KAF7815658.1"/>
    </source>
</evidence>
<evidence type="ECO:0000256" key="1">
    <source>
        <dbReference type="SAM" id="MobiDB-lite"/>
    </source>
</evidence>
<feature type="compositionally biased region" description="Basic and acidic residues" evidence="1">
    <location>
        <begin position="46"/>
        <end position="58"/>
    </location>
</feature>
<dbReference type="AlphaFoldDB" id="A0A834WC27"/>
<organism evidence="2 3">
    <name type="scientific">Senna tora</name>
    <dbReference type="NCBI Taxonomy" id="362788"/>
    <lineage>
        <taxon>Eukaryota</taxon>
        <taxon>Viridiplantae</taxon>
        <taxon>Streptophyta</taxon>
        <taxon>Embryophyta</taxon>
        <taxon>Tracheophyta</taxon>
        <taxon>Spermatophyta</taxon>
        <taxon>Magnoliopsida</taxon>
        <taxon>eudicotyledons</taxon>
        <taxon>Gunneridae</taxon>
        <taxon>Pentapetalae</taxon>
        <taxon>rosids</taxon>
        <taxon>fabids</taxon>
        <taxon>Fabales</taxon>
        <taxon>Fabaceae</taxon>
        <taxon>Caesalpinioideae</taxon>
        <taxon>Cassia clade</taxon>
        <taxon>Senna</taxon>
    </lineage>
</organism>
<dbReference type="Proteomes" id="UP000634136">
    <property type="component" value="Unassembled WGS sequence"/>
</dbReference>
<dbReference type="EMBL" id="JAAIUW010000009">
    <property type="protein sequence ID" value="KAF7815658.1"/>
    <property type="molecule type" value="Genomic_DNA"/>
</dbReference>
<sequence length="107" mass="12077">MLTARSSRTSGSNGWGHRVCQEIKDLKDSGIFSRPAVILSNLSAKDSTKVKKTEREATDAPTEPMTTAKRSESRARRVRSVDVRCRTIDLRRFRCESPVRSVKVNVR</sequence>
<reference evidence="2" key="1">
    <citation type="submission" date="2020-09" db="EMBL/GenBank/DDBJ databases">
        <title>Genome-Enabled Discovery of Anthraquinone Biosynthesis in Senna tora.</title>
        <authorList>
            <person name="Kang S.-H."/>
            <person name="Pandey R.P."/>
            <person name="Lee C.-M."/>
            <person name="Sim J.-S."/>
            <person name="Jeong J.-T."/>
            <person name="Choi B.-S."/>
            <person name="Jung M."/>
            <person name="Ginzburg D."/>
            <person name="Zhao K."/>
            <person name="Won S.Y."/>
            <person name="Oh T.-J."/>
            <person name="Yu Y."/>
            <person name="Kim N.-H."/>
            <person name="Lee O.R."/>
            <person name="Lee T.-H."/>
            <person name="Bashyal P."/>
            <person name="Kim T.-S."/>
            <person name="Lee W.-H."/>
            <person name="Kawkins C."/>
            <person name="Kim C.-K."/>
            <person name="Kim J.S."/>
            <person name="Ahn B.O."/>
            <person name="Rhee S.Y."/>
            <person name="Sohng J.K."/>
        </authorList>
    </citation>
    <scope>NUCLEOTIDE SEQUENCE</scope>
    <source>
        <tissue evidence="2">Leaf</tissue>
    </source>
</reference>